<evidence type="ECO:0000256" key="5">
    <source>
        <dbReference type="ARBA" id="ARBA00022592"/>
    </source>
</evidence>
<evidence type="ECO:0000256" key="4">
    <source>
        <dbReference type="ARBA" id="ARBA00011529"/>
    </source>
</evidence>
<keyword evidence="5" id="KW-0592">Phosphate transport</keyword>
<feature type="domain" description="PBP" evidence="10">
    <location>
        <begin position="197"/>
        <end position="313"/>
    </location>
</feature>
<dbReference type="SUPFAM" id="SSF53850">
    <property type="entry name" value="Periplasmic binding protein-like II"/>
    <property type="match status" value="2"/>
</dbReference>
<evidence type="ECO:0000256" key="8">
    <source>
        <dbReference type="ARBA" id="ARBA00023288"/>
    </source>
</evidence>
<dbReference type="GO" id="GO:0005886">
    <property type="term" value="C:plasma membrane"/>
    <property type="evidence" value="ECO:0007669"/>
    <property type="project" value="UniProtKB-SubCell"/>
</dbReference>
<evidence type="ECO:0000256" key="1">
    <source>
        <dbReference type="ARBA" id="ARBA00002841"/>
    </source>
</evidence>
<dbReference type="GO" id="GO:0006817">
    <property type="term" value="P:phosphate ion transport"/>
    <property type="evidence" value="ECO:0007669"/>
    <property type="project" value="UniProtKB-KW"/>
</dbReference>
<comment type="similarity">
    <text evidence="3">Belongs to the PstS family.</text>
</comment>
<accession>A0A412G6I4</accession>
<evidence type="ECO:0000259" key="10">
    <source>
        <dbReference type="Pfam" id="PF12849"/>
    </source>
</evidence>
<gene>
    <name evidence="11" type="ORF">DWY25_01100</name>
</gene>
<name>A0A412G6I4_9FIRM</name>
<dbReference type="GeneID" id="83014005"/>
<evidence type="ECO:0000256" key="3">
    <source>
        <dbReference type="ARBA" id="ARBA00008725"/>
    </source>
</evidence>
<feature type="chain" id="PRO_5039091198" description="PBP domain-containing protein" evidence="9">
    <location>
        <begin position="21"/>
        <end position="315"/>
    </location>
</feature>
<comment type="subcellular location">
    <subcellularLocation>
        <location evidence="2">Cell membrane</location>
        <topology evidence="2">Lipid-anchor</topology>
    </subcellularLocation>
</comment>
<dbReference type="PANTHER" id="PTHR30570">
    <property type="entry name" value="PERIPLASMIC PHOSPHATE BINDING COMPONENT OF PHOSPHATE ABC TRANSPORTER"/>
    <property type="match status" value="1"/>
</dbReference>
<dbReference type="InterPro" id="IPR024370">
    <property type="entry name" value="PBP_domain"/>
</dbReference>
<evidence type="ECO:0000256" key="6">
    <source>
        <dbReference type="ARBA" id="ARBA00022729"/>
    </source>
</evidence>
<sequence>MKKLFVFVLTALLVAGCSTAPKTEPVEGGTATPSAAAAINVYTRDATSGTREAFEKAGDFAEQLTSSAIEVSSNGDMATKVGADENGIGYVSLSTDFAANGVKPLNFEGVAPSEATVLDGTYGMQRPFAFTTRAAGDYESAEKEQLIAAFLDFLQNSTEGMLVVEKAGGVVDKSQGKAWAELAANHPIVKEDNSAITIATCGSTSVEKTLKAALEAFQPLAGNFQFTMNQTGSGDGYKRVLGSEKDGANRADIGFASRAFKSGEEDTSAAMASGQYCIDAVVTIVNEANTAVANLTQAQVHDIFTGTVTSWDQIQ</sequence>
<evidence type="ECO:0000313" key="11">
    <source>
        <dbReference type="EMBL" id="RGR76920.1"/>
    </source>
</evidence>
<dbReference type="Gene3D" id="3.40.190.10">
    <property type="entry name" value="Periplasmic binding protein-like II"/>
    <property type="match status" value="3"/>
</dbReference>
<comment type="caution">
    <text evidence="11">The sequence shown here is derived from an EMBL/GenBank/DDBJ whole genome shotgun (WGS) entry which is preliminary data.</text>
</comment>
<comment type="function">
    <text evidence="1">Part of the ABC transporter complex PstSACB involved in phosphate import.</text>
</comment>
<reference evidence="11 12" key="1">
    <citation type="submission" date="2018-08" db="EMBL/GenBank/DDBJ databases">
        <title>A genome reference for cultivated species of the human gut microbiota.</title>
        <authorList>
            <person name="Zou Y."/>
            <person name="Xue W."/>
            <person name="Luo G."/>
        </authorList>
    </citation>
    <scope>NUCLEOTIDE SEQUENCE [LARGE SCALE GENOMIC DNA]</scope>
    <source>
        <strain evidence="11 12">AF24-29</strain>
    </source>
</reference>
<proteinExistence type="inferred from homology"/>
<keyword evidence="6 9" id="KW-0732">Signal</keyword>
<evidence type="ECO:0000256" key="9">
    <source>
        <dbReference type="SAM" id="SignalP"/>
    </source>
</evidence>
<dbReference type="RefSeq" id="WP_117892631.1">
    <property type="nucleotide sequence ID" value="NZ_CABJCV010000001.1"/>
</dbReference>
<evidence type="ECO:0000313" key="12">
    <source>
        <dbReference type="Proteomes" id="UP000284178"/>
    </source>
</evidence>
<keyword evidence="12" id="KW-1185">Reference proteome</keyword>
<dbReference type="InterPro" id="IPR050811">
    <property type="entry name" value="Phosphate_ABC_transporter"/>
</dbReference>
<protein>
    <recommendedName>
        <fullName evidence="10">PBP domain-containing protein</fullName>
    </recommendedName>
</protein>
<organism evidence="11 12">
    <name type="scientific">Holdemania filiformis</name>
    <dbReference type="NCBI Taxonomy" id="61171"/>
    <lineage>
        <taxon>Bacteria</taxon>
        <taxon>Bacillati</taxon>
        <taxon>Bacillota</taxon>
        <taxon>Erysipelotrichia</taxon>
        <taxon>Erysipelotrichales</taxon>
        <taxon>Erysipelotrichaceae</taxon>
        <taxon>Holdemania</taxon>
    </lineage>
</organism>
<dbReference type="PANTHER" id="PTHR30570:SF1">
    <property type="entry name" value="PHOSPHATE-BINDING PROTEIN PSTS"/>
    <property type="match status" value="1"/>
</dbReference>
<dbReference type="Pfam" id="PF12849">
    <property type="entry name" value="PBP_like_2"/>
    <property type="match status" value="2"/>
</dbReference>
<dbReference type="EMBL" id="QRUP01000001">
    <property type="protein sequence ID" value="RGR76920.1"/>
    <property type="molecule type" value="Genomic_DNA"/>
</dbReference>
<keyword evidence="7" id="KW-0564">Palmitate</keyword>
<evidence type="ECO:0000256" key="2">
    <source>
        <dbReference type="ARBA" id="ARBA00004193"/>
    </source>
</evidence>
<evidence type="ECO:0000256" key="7">
    <source>
        <dbReference type="ARBA" id="ARBA00023139"/>
    </source>
</evidence>
<dbReference type="Proteomes" id="UP000284178">
    <property type="component" value="Unassembled WGS sequence"/>
</dbReference>
<keyword evidence="8" id="KW-0449">Lipoprotein</keyword>
<keyword evidence="5" id="KW-0813">Transport</keyword>
<feature type="domain" description="PBP" evidence="10">
    <location>
        <begin position="34"/>
        <end position="155"/>
    </location>
</feature>
<dbReference type="PROSITE" id="PS51257">
    <property type="entry name" value="PROKAR_LIPOPROTEIN"/>
    <property type="match status" value="1"/>
</dbReference>
<comment type="subunit">
    <text evidence="4">The complex is composed of two ATP-binding proteins (PstB), two transmembrane proteins (PstC and PstA) and a solute-binding protein (PstS).</text>
</comment>
<dbReference type="AlphaFoldDB" id="A0A412G6I4"/>
<feature type="signal peptide" evidence="9">
    <location>
        <begin position="1"/>
        <end position="20"/>
    </location>
</feature>